<dbReference type="SUPFAM" id="SSF46894">
    <property type="entry name" value="C-terminal effector domain of the bipartite response regulators"/>
    <property type="match status" value="1"/>
</dbReference>
<dbReference type="Pfam" id="PF13191">
    <property type="entry name" value="AAA_16"/>
    <property type="match status" value="1"/>
</dbReference>
<feature type="domain" description="HTH luxR-type" evidence="3">
    <location>
        <begin position="847"/>
        <end position="912"/>
    </location>
</feature>
<dbReference type="GO" id="GO:0004016">
    <property type="term" value="F:adenylate cyclase activity"/>
    <property type="evidence" value="ECO:0007669"/>
    <property type="project" value="TreeGrafter"/>
</dbReference>
<dbReference type="Proteomes" id="UP001149140">
    <property type="component" value="Unassembled WGS sequence"/>
</dbReference>
<evidence type="ECO:0000256" key="2">
    <source>
        <dbReference type="ARBA" id="ARBA00022840"/>
    </source>
</evidence>
<keyword evidence="1" id="KW-0547">Nucleotide-binding</keyword>
<dbReference type="Gene3D" id="3.40.50.300">
    <property type="entry name" value="P-loop containing nucleotide triphosphate hydrolases"/>
    <property type="match status" value="1"/>
</dbReference>
<evidence type="ECO:0000259" key="3">
    <source>
        <dbReference type="PROSITE" id="PS50043"/>
    </source>
</evidence>
<reference evidence="4" key="1">
    <citation type="submission" date="2022-10" db="EMBL/GenBank/DDBJ databases">
        <title>The WGS of Solirubrobacter ginsenosidimutans DSM 21036.</title>
        <authorList>
            <person name="Jiang Z."/>
        </authorList>
    </citation>
    <scope>NUCLEOTIDE SEQUENCE</scope>
    <source>
        <strain evidence="4">DSM 21036</strain>
    </source>
</reference>
<gene>
    <name evidence="4" type="ORF">OM076_01585</name>
</gene>
<dbReference type="SMART" id="SM00421">
    <property type="entry name" value="HTH_LUXR"/>
    <property type="match status" value="1"/>
</dbReference>
<keyword evidence="5" id="KW-1185">Reference proteome</keyword>
<dbReference type="GO" id="GO:0005524">
    <property type="term" value="F:ATP binding"/>
    <property type="evidence" value="ECO:0007669"/>
    <property type="project" value="UniProtKB-KW"/>
</dbReference>
<dbReference type="CDD" id="cd06170">
    <property type="entry name" value="LuxR_C_like"/>
    <property type="match status" value="1"/>
</dbReference>
<dbReference type="GO" id="GO:0005737">
    <property type="term" value="C:cytoplasm"/>
    <property type="evidence" value="ECO:0007669"/>
    <property type="project" value="TreeGrafter"/>
</dbReference>
<dbReference type="GO" id="GO:0003677">
    <property type="term" value="F:DNA binding"/>
    <property type="evidence" value="ECO:0007669"/>
    <property type="project" value="InterPro"/>
</dbReference>
<dbReference type="SUPFAM" id="SSF52540">
    <property type="entry name" value="P-loop containing nucleoside triphosphate hydrolases"/>
    <property type="match status" value="1"/>
</dbReference>
<proteinExistence type="predicted"/>
<dbReference type="GO" id="GO:0006355">
    <property type="term" value="P:regulation of DNA-templated transcription"/>
    <property type="evidence" value="ECO:0007669"/>
    <property type="project" value="InterPro"/>
</dbReference>
<evidence type="ECO:0000256" key="1">
    <source>
        <dbReference type="ARBA" id="ARBA00022741"/>
    </source>
</evidence>
<dbReference type="PRINTS" id="PR00038">
    <property type="entry name" value="HTHLUXR"/>
</dbReference>
<dbReference type="Gene3D" id="1.10.10.10">
    <property type="entry name" value="Winged helix-like DNA-binding domain superfamily/Winged helix DNA-binding domain"/>
    <property type="match status" value="1"/>
</dbReference>
<sequence>MLDAHRSSGLLDRVGERDALEQLVAGVRAGQSRVLVLRGEAGVGKTALLGHLSASADGVRIARAAGVESEMELPFAGLHALCAHMLGRLRDLPTPQRDALGIAFGLSTGPPPDRFLVGLAVLSLLADAAEEQPLVCIVDDAQWLDRVSAQTLAFVARRLLAEPLGLVFALREPGEGHALEGLPELVIDGLAADDAQVLLDSAVTGPLDERVRAQILAETRGNPLALIELPRGLTPAELAGGFGLLEVRRLASRIEHTFLERVRTLPRDAQLLLLTAAAEPLGDSSLLRHAAERLGIAVDAGRPAEAAGLIELGLRVRFSHPLVRSAVYRAADPGDRRDAHQALAMVTDPVLDPDRRAWHRAQATAAPDEAVAAEMARSADRAQRRGGLAAAAAFLQRAAELTPDPAVRVERLLDAARAKLDVADAVSASTLLGAAELAAADELQRARLERLRAQIVFNTQRGRDAPPLLLKAARRLEPMDAAMARETYLEAIASAMFAGRLGSGPDAREVAESARASQPLSDPRVADVLLDALITRFTEGYAAAVAPLSRALRAFGEPDGGGTDLRWLWLACRLAQDLWDDDLWHLLATRGVRVARDTGALHLLPNALNHLAVVNVHSGDFATAAAQIAEVDALAQATGLPPLKYATGMLAAGRGDQGRMQAIADVALPSALARGEGSAVSGYWLFMARLHNGLGHYDEALAAARQACEHEDAVIYGWALIELIEAAVRTDHPHEAAAALERLSGRTHASGTEWALGVQARCHALVDGDESRFRESIERLGRSRAAVELERSRLVYGEWLRREHRRTDARVLLRGAYESFSRMGAEAFSERARRELLATGETVRRLTPETRDVLTPQELQVARLAREGHTNTEIGAQLFISPRTVEYHLHKVFRKLDVSSRKALREGATSLD</sequence>
<dbReference type="PANTHER" id="PTHR16305">
    <property type="entry name" value="TESTICULAR SOLUBLE ADENYLYL CYCLASE"/>
    <property type="match status" value="1"/>
</dbReference>
<protein>
    <submittedName>
        <fullName evidence="4">LuxR family transcriptional regulator</fullName>
    </submittedName>
</protein>
<dbReference type="EMBL" id="JAPDOD010000001">
    <property type="protein sequence ID" value="MDA0158940.1"/>
    <property type="molecule type" value="Genomic_DNA"/>
</dbReference>
<dbReference type="InterPro" id="IPR016032">
    <property type="entry name" value="Sig_transdc_resp-reg_C-effctor"/>
</dbReference>
<dbReference type="PROSITE" id="PS50043">
    <property type="entry name" value="HTH_LUXR_2"/>
    <property type="match status" value="1"/>
</dbReference>
<dbReference type="InterPro" id="IPR000792">
    <property type="entry name" value="Tscrpt_reg_LuxR_C"/>
</dbReference>
<keyword evidence="2" id="KW-0067">ATP-binding</keyword>
<comment type="caution">
    <text evidence="4">The sequence shown here is derived from an EMBL/GenBank/DDBJ whole genome shotgun (WGS) entry which is preliminary data.</text>
</comment>
<accession>A0A9X3RXU7</accession>
<name>A0A9X3RXU7_9ACTN</name>
<dbReference type="InterPro" id="IPR011990">
    <property type="entry name" value="TPR-like_helical_dom_sf"/>
</dbReference>
<dbReference type="RefSeq" id="WP_270037573.1">
    <property type="nucleotide sequence ID" value="NZ_JAPDOD010000001.1"/>
</dbReference>
<organism evidence="4 5">
    <name type="scientific">Solirubrobacter ginsenosidimutans</name>
    <dbReference type="NCBI Taxonomy" id="490573"/>
    <lineage>
        <taxon>Bacteria</taxon>
        <taxon>Bacillati</taxon>
        <taxon>Actinomycetota</taxon>
        <taxon>Thermoleophilia</taxon>
        <taxon>Solirubrobacterales</taxon>
        <taxon>Solirubrobacteraceae</taxon>
        <taxon>Solirubrobacter</taxon>
    </lineage>
</organism>
<evidence type="ECO:0000313" key="5">
    <source>
        <dbReference type="Proteomes" id="UP001149140"/>
    </source>
</evidence>
<dbReference type="InterPro" id="IPR041664">
    <property type="entry name" value="AAA_16"/>
</dbReference>
<dbReference type="InterPro" id="IPR036388">
    <property type="entry name" value="WH-like_DNA-bd_sf"/>
</dbReference>
<evidence type="ECO:0000313" key="4">
    <source>
        <dbReference type="EMBL" id="MDA0158940.1"/>
    </source>
</evidence>
<dbReference type="AlphaFoldDB" id="A0A9X3RXU7"/>
<dbReference type="InterPro" id="IPR027417">
    <property type="entry name" value="P-loop_NTPase"/>
</dbReference>
<dbReference type="Gene3D" id="1.25.40.10">
    <property type="entry name" value="Tetratricopeptide repeat domain"/>
    <property type="match status" value="1"/>
</dbReference>
<dbReference type="PANTHER" id="PTHR16305:SF35">
    <property type="entry name" value="TRANSCRIPTIONAL ACTIVATOR DOMAIN"/>
    <property type="match status" value="1"/>
</dbReference>
<dbReference type="Pfam" id="PF00196">
    <property type="entry name" value="GerE"/>
    <property type="match status" value="1"/>
</dbReference>